<feature type="coiled-coil region" evidence="1">
    <location>
        <begin position="345"/>
        <end position="379"/>
    </location>
</feature>
<name>A0AAW0XFL7_CHEQU</name>
<sequence>VKEIQSKLSGDVTGSSEYQELLSEKLNLEAALGSTEYALQQLKMSYNDFKKSTSTSEKELLHKLNDIQDRHQILGERHKSASDQLTRLKEYLRDLPTHEEHQQLQQEIAKKSAQISHLSSKVDHLSQEVKKLSKREREQEARVEALTQERDDFSLKLNLTENLLKTLETQRAEASEGQYSKEDLLWTLDQLKKELENARKLLSYRKQKLESFQKEILAQNKEHTKKLQAEVEVGEKLKETVQHLEREVEQYKLQEEMMKNKLASVEGKQKKTEQRLERMMEQVVSQSKMSSLIRSLVKNLHIAVNQLKDMVTICRQISQGSSPDMSLLLSFSDFLDDDEVETLSNANLTARLKEVESLIKELEDVREYLQEQYAHHLAKNITCVPM</sequence>
<reference evidence="2 3" key="1">
    <citation type="journal article" date="2024" name="BMC Genomics">
        <title>Genome assembly of redclaw crayfish (Cherax quadricarinatus) provides insights into its immune adaptation and hypoxia tolerance.</title>
        <authorList>
            <person name="Liu Z."/>
            <person name="Zheng J."/>
            <person name="Li H."/>
            <person name="Fang K."/>
            <person name="Wang S."/>
            <person name="He J."/>
            <person name="Zhou D."/>
            <person name="Weng S."/>
            <person name="Chi M."/>
            <person name="Gu Z."/>
            <person name="He J."/>
            <person name="Li F."/>
            <person name="Wang M."/>
        </authorList>
    </citation>
    <scope>NUCLEOTIDE SEQUENCE [LARGE SCALE GENOMIC DNA]</scope>
    <source>
        <strain evidence="2">ZL_2023a</strain>
    </source>
</reference>
<dbReference type="EMBL" id="JARKIK010000030">
    <property type="protein sequence ID" value="KAK8741815.1"/>
    <property type="molecule type" value="Genomic_DNA"/>
</dbReference>
<proteinExistence type="predicted"/>
<feature type="non-terminal residue" evidence="2">
    <location>
        <position position="1"/>
    </location>
</feature>
<dbReference type="InterPro" id="IPR040210">
    <property type="entry name" value="Cep85/Cep85L"/>
</dbReference>
<feature type="coiled-coil region" evidence="1">
    <location>
        <begin position="181"/>
        <end position="282"/>
    </location>
</feature>
<comment type="caution">
    <text evidence="2">The sequence shown here is derived from an EMBL/GenBank/DDBJ whole genome shotgun (WGS) entry which is preliminary data.</text>
</comment>
<dbReference type="GO" id="GO:0005813">
    <property type="term" value="C:centrosome"/>
    <property type="evidence" value="ECO:0007669"/>
    <property type="project" value="TreeGrafter"/>
</dbReference>
<keyword evidence="3" id="KW-1185">Reference proteome</keyword>
<protein>
    <submittedName>
        <fullName evidence="2">Uncharacterized protein</fullName>
    </submittedName>
</protein>
<dbReference type="PANTHER" id="PTHR31075:SF4">
    <property type="entry name" value="CENTROSOMAL PROTEIN OF 85 KDA"/>
    <property type="match status" value="1"/>
</dbReference>
<dbReference type="PANTHER" id="PTHR31075">
    <property type="entry name" value="CENTROSOMAL PROTEIN OF 85 KDA"/>
    <property type="match status" value="1"/>
</dbReference>
<accession>A0AAW0XFL7</accession>
<feature type="coiled-coil region" evidence="1">
    <location>
        <begin position="101"/>
        <end position="156"/>
    </location>
</feature>
<dbReference type="Gene3D" id="1.10.287.1490">
    <property type="match status" value="1"/>
</dbReference>
<evidence type="ECO:0000313" key="2">
    <source>
        <dbReference type="EMBL" id="KAK8741815.1"/>
    </source>
</evidence>
<keyword evidence="1" id="KW-0175">Coiled coil</keyword>
<gene>
    <name evidence="2" type="ORF">OTU49_002422</name>
</gene>
<organism evidence="2 3">
    <name type="scientific">Cherax quadricarinatus</name>
    <name type="common">Australian red claw crayfish</name>
    <dbReference type="NCBI Taxonomy" id="27406"/>
    <lineage>
        <taxon>Eukaryota</taxon>
        <taxon>Metazoa</taxon>
        <taxon>Ecdysozoa</taxon>
        <taxon>Arthropoda</taxon>
        <taxon>Crustacea</taxon>
        <taxon>Multicrustacea</taxon>
        <taxon>Malacostraca</taxon>
        <taxon>Eumalacostraca</taxon>
        <taxon>Eucarida</taxon>
        <taxon>Decapoda</taxon>
        <taxon>Pleocyemata</taxon>
        <taxon>Astacidea</taxon>
        <taxon>Parastacoidea</taxon>
        <taxon>Parastacidae</taxon>
        <taxon>Cherax</taxon>
    </lineage>
</organism>
<dbReference type="AlphaFoldDB" id="A0AAW0XFL7"/>
<dbReference type="Proteomes" id="UP001445076">
    <property type="component" value="Unassembled WGS sequence"/>
</dbReference>
<evidence type="ECO:0000313" key="3">
    <source>
        <dbReference type="Proteomes" id="UP001445076"/>
    </source>
</evidence>
<evidence type="ECO:0000256" key="1">
    <source>
        <dbReference type="SAM" id="Coils"/>
    </source>
</evidence>